<accession>A0A2P2K214</accession>
<sequence length="14" mass="1757">MYTCLEMQQGINYY</sequence>
<dbReference type="EMBL" id="GGEC01019263">
    <property type="protein sequence ID" value="MBW99746.1"/>
    <property type="molecule type" value="Transcribed_RNA"/>
</dbReference>
<evidence type="ECO:0000313" key="1">
    <source>
        <dbReference type="EMBL" id="MBW99746.1"/>
    </source>
</evidence>
<name>A0A2P2K214_RHIMU</name>
<protein>
    <submittedName>
        <fullName evidence="1">Uncharacterized protein</fullName>
    </submittedName>
</protein>
<proteinExistence type="predicted"/>
<reference evidence="1" key="1">
    <citation type="submission" date="2018-02" db="EMBL/GenBank/DDBJ databases">
        <title>Rhizophora mucronata_Transcriptome.</title>
        <authorList>
            <person name="Meera S.P."/>
            <person name="Sreeshan A."/>
            <person name="Augustine A."/>
        </authorList>
    </citation>
    <scope>NUCLEOTIDE SEQUENCE</scope>
    <source>
        <tissue evidence="1">Leaf</tissue>
    </source>
</reference>
<organism evidence="1">
    <name type="scientific">Rhizophora mucronata</name>
    <name type="common">Asiatic mangrove</name>
    <dbReference type="NCBI Taxonomy" id="61149"/>
    <lineage>
        <taxon>Eukaryota</taxon>
        <taxon>Viridiplantae</taxon>
        <taxon>Streptophyta</taxon>
        <taxon>Embryophyta</taxon>
        <taxon>Tracheophyta</taxon>
        <taxon>Spermatophyta</taxon>
        <taxon>Magnoliopsida</taxon>
        <taxon>eudicotyledons</taxon>
        <taxon>Gunneridae</taxon>
        <taxon>Pentapetalae</taxon>
        <taxon>rosids</taxon>
        <taxon>fabids</taxon>
        <taxon>Malpighiales</taxon>
        <taxon>Rhizophoraceae</taxon>
        <taxon>Rhizophora</taxon>
    </lineage>
</organism>